<dbReference type="SMART" id="SM00850">
    <property type="entry name" value="LytTR"/>
    <property type="match status" value="1"/>
</dbReference>
<gene>
    <name evidence="4" type="ORF">SAMN05661044_00562</name>
</gene>
<reference evidence="5" key="1">
    <citation type="submission" date="2016-10" db="EMBL/GenBank/DDBJ databases">
        <authorList>
            <person name="Varghese N."/>
            <person name="Submissions S."/>
        </authorList>
    </citation>
    <scope>NUCLEOTIDE SEQUENCE [LARGE SCALE GENOMIC DNA]</scope>
    <source>
        <strain evidence="5">DSM 18733</strain>
    </source>
</reference>
<sequence length="244" mass="27925">MILNCIAVDDEPLALGLITSFIEKTPFLNLLGSYGSAVEALAALDKLPVQLIFLDIYMPELTGMEFSKLLTSSPKKNKCRIIFTTAFNQFAIEGYQVDALYYLLKPFNYSEFLQAANKGKSYFESQEDPTSNQEKNDKERYLVVKSDYKLVRIDLDEIAYIESIKDYVKIHLYGKEQATISLTTLKSIEERLPEIDFLRIHRSFIVAINKIDALGRNSVHIGQVEIPVGDLYKESFKKLLDQWN</sequence>
<dbReference type="SMART" id="SM00448">
    <property type="entry name" value="REC"/>
    <property type="match status" value="1"/>
</dbReference>
<accession>A0A1H7I458</accession>
<dbReference type="Gene3D" id="3.40.50.2300">
    <property type="match status" value="1"/>
</dbReference>
<dbReference type="EMBL" id="FOAF01000001">
    <property type="protein sequence ID" value="SEK56622.1"/>
    <property type="molecule type" value="Genomic_DNA"/>
</dbReference>
<dbReference type="SUPFAM" id="SSF52172">
    <property type="entry name" value="CheY-like"/>
    <property type="match status" value="1"/>
</dbReference>
<feature type="modified residue" description="4-aspartylphosphate" evidence="1">
    <location>
        <position position="55"/>
    </location>
</feature>
<dbReference type="InterPro" id="IPR001789">
    <property type="entry name" value="Sig_transdc_resp-reg_receiver"/>
</dbReference>
<evidence type="ECO:0000256" key="1">
    <source>
        <dbReference type="PROSITE-ProRule" id="PRU00169"/>
    </source>
</evidence>
<proteinExistence type="predicted"/>
<dbReference type="InterPro" id="IPR007492">
    <property type="entry name" value="LytTR_DNA-bd_dom"/>
</dbReference>
<dbReference type="PANTHER" id="PTHR37299">
    <property type="entry name" value="TRANSCRIPTIONAL REGULATOR-RELATED"/>
    <property type="match status" value="1"/>
</dbReference>
<feature type="domain" description="HTH LytTR-type" evidence="3">
    <location>
        <begin position="142"/>
        <end position="242"/>
    </location>
</feature>
<dbReference type="Gene3D" id="2.40.50.1020">
    <property type="entry name" value="LytTr DNA-binding domain"/>
    <property type="match status" value="1"/>
</dbReference>
<dbReference type="Pfam" id="PF00072">
    <property type="entry name" value="Response_reg"/>
    <property type="match status" value="1"/>
</dbReference>
<dbReference type="GO" id="GO:0003677">
    <property type="term" value="F:DNA binding"/>
    <property type="evidence" value="ECO:0007669"/>
    <property type="project" value="InterPro"/>
</dbReference>
<evidence type="ECO:0000259" key="2">
    <source>
        <dbReference type="PROSITE" id="PS50110"/>
    </source>
</evidence>
<dbReference type="AlphaFoldDB" id="A0A1H7I458"/>
<dbReference type="InterPro" id="IPR046947">
    <property type="entry name" value="LytR-like"/>
</dbReference>
<dbReference type="PROSITE" id="PS50110">
    <property type="entry name" value="RESPONSE_REGULATORY"/>
    <property type="match status" value="1"/>
</dbReference>
<protein>
    <submittedName>
        <fullName evidence="4">Two component transcriptional regulator, LytTR family</fullName>
    </submittedName>
</protein>
<evidence type="ECO:0000313" key="5">
    <source>
        <dbReference type="Proteomes" id="UP000199421"/>
    </source>
</evidence>
<dbReference type="OrthoDB" id="9787344at2"/>
<dbReference type="RefSeq" id="WP_093318023.1">
    <property type="nucleotide sequence ID" value="NZ_FOAF01000001.1"/>
</dbReference>
<dbReference type="STRING" id="407022.SAMN05661044_00562"/>
<organism evidence="4 5">
    <name type="scientific">Olivibacter domesticus</name>
    <name type="common">Pseudosphingobacterium domesticum</name>
    <dbReference type="NCBI Taxonomy" id="407022"/>
    <lineage>
        <taxon>Bacteria</taxon>
        <taxon>Pseudomonadati</taxon>
        <taxon>Bacteroidota</taxon>
        <taxon>Sphingobacteriia</taxon>
        <taxon>Sphingobacteriales</taxon>
        <taxon>Sphingobacteriaceae</taxon>
        <taxon>Olivibacter</taxon>
    </lineage>
</organism>
<dbReference type="PANTHER" id="PTHR37299:SF1">
    <property type="entry name" value="STAGE 0 SPORULATION PROTEIN A HOMOLOG"/>
    <property type="match status" value="1"/>
</dbReference>
<feature type="domain" description="Response regulatory" evidence="2">
    <location>
        <begin position="4"/>
        <end position="120"/>
    </location>
</feature>
<dbReference type="Proteomes" id="UP000199421">
    <property type="component" value="Unassembled WGS sequence"/>
</dbReference>
<dbReference type="GO" id="GO:0000156">
    <property type="term" value="F:phosphorelay response regulator activity"/>
    <property type="evidence" value="ECO:0007669"/>
    <property type="project" value="InterPro"/>
</dbReference>
<dbReference type="Pfam" id="PF04397">
    <property type="entry name" value="LytTR"/>
    <property type="match status" value="1"/>
</dbReference>
<evidence type="ECO:0000259" key="3">
    <source>
        <dbReference type="PROSITE" id="PS50930"/>
    </source>
</evidence>
<dbReference type="InterPro" id="IPR011006">
    <property type="entry name" value="CheY-like_superfamily"/>
</dbReference>
<dbReference type="PROSITE" id="PS50930">
    <property type="entry name" value="HTH_LYTTR"/>
    <property type="match status" value="1"/>
</dbReference>
<keyword evidence="5" id="KW-1185">Reference proteome</keyword>
<keyword evidence="1" id="KW-0597">Phosphoprotein</keyword>
<name>A0A1H7I458_OLID1</name>
<evidence type="ECO:0000313" key="4">
    <source>
        <dbReference type="EMBL" id="SEK56622.1"/>
    </source>
</evidence>